<dbReference type="InterPro" id="IPR039424">
    <property type="entry name" value="SBP_5"/>
</dbReference>
<reference evidence="8 9" key="1">
    <citation type="submission" date="2018-04" db="EMBL/GenBank/DDBJ databases">
        <title>Genomic Encyclopedia of Archaeal and Bacterial Type Strains, Phase II (KMG-II): from individual species to whole genera.</title>
        <authorList>
            <person name="Goeker M."/>
        </authorList>
    </citation>
    <scope>NUCLEOTIDE SEQUENCE [LARGE SCALE GENOMIC DNA]</scope>
    <source>
        <strain evidence="8 9">DSM 45787</strain>
    </source>
</reference>
<evidence type="ECO:0000313" key="8">
    <source>
        <dbReference type="EMBL" id="PTX59990.1"/>
    </source>
</evidence>
<sequence>MKKAWVMVAVTALLVAGLLAGCNQTPSSADPEGAVLKVNASTEPPSLDPPEGFDSVSYDILNNIMEGLVRLDKHHQPQPAMAEKWEISADKKTYIFHLRDSKWSNGEAVTAEDFEYAWKRMVDPKNAFPSSFLAFYIEGAEEYNAGKGQKGDIKVEAVDEKTLRVRLKEPTGFFLKLIATPAFFPVHKKTVEKDPKRWESDASTILSNGPFKLTEWKHDSELKAVKHGGYWDQESVKLGGIHWSMVNDENTEYQMFQSGELDAVENVPTELKQELIQSGKAKTDPVASIYYYRMHTEMEPFHNKKIRKAFSLAINRQEIIDHVVQGGQKPAMAHVPYGMKQPDGKEFREDGGSFFKDHDVKKAKQLLKEGMKEEGYEKLPPITMTYNTDDTHKVVAEALQEMLRKNLDVKVKLQNKEWKVFLAEQRAGKLQFSRSTIPADYADPLNYLELFQTGHPGNRVAYSNKEYDHLVAKIRNTEDEKERFKLMHEAEAMFMDDMPILPIFFGTRVYMQNPDVTGIVRHPVGNIEFKWVRKKGD</sequence>
<dbReference type="InterPro" id="IPR030678">
    <property type="entry name" value="Peptide/Ni-bd"/>
</dbReference>
<evidence type="ECO:0000256" key="1">
    <source>
        <dbReference type="ARBA" id="ARBA00004196"/>
    </source>
</evidence>
<name>A0A2T6BV89_9BACL</name>
<dbReference type="Gene3D" id="3.40.190.10">
    <property type="entry name" value="Periplasmic binding protein-like II"/>
    <property type="match status" value="1"/>
</dbReference>
<evidence type="ECO:0000256" key="6">
    <source>
        <dbReference type="SAM" id="SignalP"/>
    </source>
</evidence>
<dbReference type="CDD" id="cd08504">
    <property type="entry name" value="PBP2_OppA"/>
    <property type="match status" value="1"/>
</dbReference>
<dbReference type="SUPFAM" id="SSF53850">
    <property type="entry name" value="Periplasmic binding protein-like II"/>
    <property type="match status" value="1"/>
</dbReference>
<dbReference type="Proteomes" id="UP000244240">
    <property type="component" value="Unassembled WGS sequence"/>
</dbReference>
<evidence type="ECO:0000256" key="2">
    <source>
        <dbReference type="ARBA" id="ARBA00005695"/>
    </source>
</evidence>
<protein>
    <submittedName>
        <fullName evidence="8">Dipeptide transport system substrate-binding protein</fullName>
    </submittedName>
</protein>
<dbReference type="OrthoDB" id="9801912at2"/>
<dbReference type="InterPro" id="IPR000914">
    <property type="entry name" value="SBP_5_dom"/>
</dbReference>
<comment type="subcellular location">
    <subcellularLocation>
        <location evidence="1">Cell envelope</location>
    </subcellularLocation>
</comment>
<accession>A0A2T6BV89</accession>
<evidence type="ECO:0000256" key="4">
    <source>
        <dbReference type="ARBA" id="ARBA00022729"/>
    </source>
</evidence>
<feature type="signal peptide" evidence="6">
    <location>
        <begin position="1"/>
        <end position="29"/>
    </location>
</feature>
<evidence type="ECO:0000313" key="9">
    <source>
        <dbReference type="Proteomes" id="UP000244240"/>
    </source>
</evidence>
<dbReference type="FunFam" id="3.90.76.10:FF:000001">
    <property type="entry name" value="Oligopeptide ABC transporter substrate-binding protein"/>
    <property type="match status" value="1"/>
</dbReference>
<dbReference type="GO" id="GO:1904680">
    <property type="term" value="F:peptide transmembrane transporter activity"/>
    <property type="evidence" value="ECO:0007669"/>
    <property type="project" value="TreeGrafter"/>
</dbReference>
<dbReference type="PROSITE" id="PS51257">
    <property type="entry name" value="PROKAR_LIPOPROTEIN"/>
    <property type="match status" value="1"/>
</dbReference>
<evidence type="ECO:0000259" key="7">
    <source>
        <dbReference type="Pfam" id="PF00496"/>
    </source>
</evidence>
<dbReference type="Pfam" id="PF00496">
    <property type="entry name" value="SBP_bac_5"/>
    <property type="match status" value="1"/>
</dbReference>
<dbReference type="FunFam" id="3.10.105.10:FF:000001">
    <property type="entry name" value="Oligopeptide ABC transporter, oligopeptide-binding protein"/>
    <property type="match status" value="1"/>
</dbReference>
<dbReference type="GO" id="GO:0015833">
    <property type="term" value="P:peptide transport"/>
    <property type="evidence" value="ECO:0007669"/>
    <property type="project" value="UniProtKB-KW"/>
</dbReference>
<dbReference type="GO" id="GO:0043190">
    <property type="term" value="C:ATP-binding cassette (ABC) transporter complex"/>
    <property type="evidence" value="ECO:0007669"/>
    <property type="project" value="InterPro"/>
</dbReference>
<dbReference type="EMBL" id="QBKR01000010">
    <property type="protein sequence ID" value="PTX59990.1"/>
    <property type="molecule type" value="Genomic_DNA"/>
</dbReference>
<dbReference type="Gene3D" id="3.90.76.10">
    <property type="entry name" value="Dipeptide-binding Protein, Domain 1"/>
    <property type="match status" value="1"/>
</dbReference>
<gene>
    <name evidence="8" type="ORF">C8P63_110135</name>
</gene>
<keyword evidence="9" id="KW-1185">Reference proteome</keyword>
<comment type="caution">
    <text evidence="8">The sequence shown here is derived from an EMBL/GenBank/DDBJ whole genome shotgun (WGS) entry which is preliminary data.</text>
</comment>
<keyword evidence="5" id="KW-0571">Peptide transport</keyword>
<keyword evidence="4 6" id="KW-0732">Signal</keyword>
<keyword evidence="5" id="KW-0653">Protein transport</keyword>
<evidence type="ECO:0000256" key="5">
    <source>
        <dbReference type="ARBA" id="ARBA00022856"/>
    </source>
</evidence>
<dbReference type="PANTHER" id="PTHR30290">
    <property type="entry name" value="PERIPLASMIC BINDING COMPONENT OF ABC TRANSPORTER"/>
    <property type="match status" value="1"/>
</dbReference>
<feature type="domain" description="Solute-binding protein family 5" evidence="7">
    <location>
        <begin position="76"/>
        <end position="454"/>
    </location>
</feature>
<organism evidence="8 9">
    <name type="scientific">Melghirimyces profundicolus</name>
    <dbReference type="NCBI Taxonomy" id="1242148"/>
    <lineage>
        <taxon>Bacteria</taxon>
        <taxon>Bacillati</taxon>
        <taxon>Bacillota</taxon>
        <taxon>Bacilli</taxon>
        <taxon>Bacillales</taxon>
        <taxon>Thermoactinomycetaceae</taxon>
        <taxon>Melghirimyces</taxon>
    </lineage>
</organism>
<dbReference type="PANTHER" id="PTHR30290:SF79">
    <property type="entry name" value="DIPEPTIDE-BINDING PROTEIN DPPE"/>
    <property type="match status" value="1"/>
</dbReference>
<dbReference type="RefSeq" id="WP_108023320.1">
    <property type="nucleotide sequence ID" value="NZ_QBKR01000010.1"/>
</dbReference>
<evidence type="ECO:0000256" key="3">
    <source>
        <dbReference type="ARBA" id="ARBA00022448"/>
    </source>
</evidence>
<comment type="similarity">
    <text evidence="2">Belongs to the bacterial solute-binding protein 5 family.</text>
</comment>
<dbReference type="AlphaFoldDB" id="A0A2T6BV89"/>
<dbReference type="PIRSF" id="PIRSF002741">
    <property type="entry name" value="MppA"/>
    <property type="match status" value="1"/>
</dbReference>
<proteinExistence type="inferred from homology"/>
<dbReference type="Gene3D" id="3.10.105.10">
    <property type="entry name" value="Dipeptide-binding Protein, Domain 3"/>
    <property type="match status" value="1"/>
</dbReference>
<feature type="chain" id="PRO_5015617909" evidence="6">
    <location>
        <begin position="30"/>
        <end position="537"/>
    </location>
</feature>
<dbReference type="GO" id="GO:0030288">
    <property type="term" value="C:outer membrane-bounded periplasmic space"/>
    <property type="evidence" value="ECO:0007669"/>
    <property type="project" value="UniProtKB-ARBA"/>
</dbReference>
<keyword evidence="3" id="KW-0813">Transport</keyword>